<evidence type="ECO:0000256" key="1">
    <source>
        <dbReference type="ARBA" id="ARBA00004651"/>
    </source>
</evidence>
<comment type="caution">
    <text evidence="7">Lacks conserved residue(s) required for the propagation of feature annotation.</text>
</comment>
<feature type="transmembrane region" description="Helical" evidence="7">
    <location>
        <begin position="210"/>
        <end position="226"/>
    </location>
</feature>
<sequence length="340" mass="38767">MEIVSTSAQPLTASYQRKNRLVRVFALSMVGLTLIYLINNYLNVWHDWPGVAAYFFTSNTAENAPVTLAWLQLVSYLIIVPVVVLRVFKTDHRLIDDSDRISRWVEYIIRTGFWSVVLIGLLDGLISWMRVENLLQPVFGEALGTNLGKSDFRGTWVHYPLILISMVLAVRFKTVSVSWLALLVVFSEAWIVVARFIFSYEQTLMGDLVRFWYASLLLFSSAYTLTKEGHVRVDVLYAQASTRYKAWANTIGIFLLALPLCWVILLFGLWDKSSILNSPLVSFEISQSAYGLFVKYLMASFLIVFAVTMMLQFCSYLLRNVAILTGEVEVKDDHHDDVIA</sequence>
<feature type="transmembrane region" description="Helical" evidence="7">
    <location>
        <begin position="68"/>
        <end position="88"/>
    </location>
</feature>
<comment type="function">
    <text evidence="7">Part of the tripartite ATP-independent periplasmic (TRAP) transport system.</text>
</comment>
<keyword evidence="2 7" id="KW-0813">Transport</keyword>
<dbReference type="EMBL" id="PDSG01000002">
    <property type="protein sequence ID" value="PIE20898.1"/>
    <property type="molecule type" value="Genomic_DNA"/>
</dbReference>
<accession>A0A2G6JBU5</accession>
<feature type="transmembrane region" description="Helical" evidence="7">
    <location>
        <begin position="247"/>
        <end position="270"/>
    </location>
</feature>
<protein>
    <recommendedName>
        <fullName evidence="7">TRAP transporter small permease protein</fullName>
    </recommendedName>
</protein>
<dbReference type="AlphaFoldDB" id="A0A2G6JBU5"/>
<comment type="similarity">
    <text evidence="7">Belongs to the TRAP transporter small permease family.</text>
</comment>
<dbReference type="GO" id="GO:0022857">
    <property type="term" value="F:transmembrane transporter activity"/>
    <property type="evidence" value="ECO:0007669"/>
    <property type="project" value="UniProtKB-UniRule"/>
</dbReference>
<feature type="transmembrane region" description="Helical" evidence="7">
    <location>
        <begin position="108"/>
        <end position="129"/>
    </location>
</feature>
<organism evidence="9 10">
    <name type="scientific">Neptuniibacter caesariensis</name>
    <dbReference type="NCBI Taxonomy" id="207954"/>
    <lineage>
        <taxon>Bacteria</taxon>
        <taxon>Pseudomonadati</taxon>
        <taxon>Pseudomonadota</taxon>
        <taxon>Gammaproteobacteria</taxon>
        <taxon>Oceanospirillales</taxon>
        <taxon>Oceanospirillaceae</taxon>
        <taxon>Neptuniibacter</taxon>
    </lineage>
</organism>
<reference evidence="9 10" key="1">
    <citation type="submission" date="2017-10" db="EMBL/GenBank/DDBJ databases">
        <title>Novel microbial diversity and functional potential in the marine mammal oral microbiome.</title>
        <authorList>
            <person name="Dudek N.K."/>
            <person name="Sun C.L."/>
            <person name="Burstein D."/>
            <person name="Kantor R.S."/>
            <person name="Aliaga Goltsman D.S."/>
            <person name="Bik E.M."/>
            <person name="Thomas B.C."/>
            <person name="Banfield J.F."/>
            <person name="Relman D.A."/>
        </authorList>
    </citation>
    <scope>NUCLEOTIDE SEQUENCE [LARGE SCALE GENOMIC DNA]</scope>
    <source>
        <strain evidence="9">DOLJORAL78_49_30</strain>
    </source>
</reference>
<keyword evidence="5 7" id="KW-1133">Transmembrane helix</keyword>
<evidence type="ECO:0000256" key="4">
    <source>
        <dbReference type="ARBA" id="ARBA00022692"/>
    </source>
</evidence>
<evidence type="ECO:0000256" key="5">
    <source>
        <dbReference type="ARBA" id="ARBA00022989"/>
    </source>
</evidence>
<keyword evidence="3" id="KW-1003">Cell membrane</keyword>
<dbReference type="Proteomes" id="UP000242733">
    <property type="component" value="Unassembled WGS sequence"/>
</dbReference>
<evidence type="ECO:0000256" key="7">
    <source>
        <dbReference type="RuleBase" id="RU369079"/>
    </source>
</evidence>
<feature type="domain" description="Tripartite ATP-independent periplasmic transporters DctQ component" evidence="8">
    <location>
        <begin position="190"/>
        <end position="318"/>
    </location>
</feature>
<dbReference type="InterPro" id="IPR055348">
    <property type="entry name" value="DctQ"/>
</dbReference>
<comment type="subunit">
    <text evidence="7">The complex comprises the extracytoplasmic solute receptor protein and the two transmembrane proteins.</text>
</comment>
<evidence type="ECO:0000256" key="3">
    <source>
        <dbReference type="ARBA" id="ARBA00022475"/>
    </source>
</evidence>
<gene>
    <name evidence="9" type="ORF">CSA61_00190</name>
</gene>
<name>A0A2G6JBU5_NEPCE</name>
<proteinExistence type="inferred from homology"/>
<keyword evidence="7" id="KW-0997">Cell inner membrane</keyword>
<keyword evidence="6 7" id="KW-0472">Membrane</keyword>
<comment type="caution">
    <text evidence="9">The sequence shown here is derived from an EMBL/GenBank/DDBJ whole genome shotgun (WGS) entry which is preliminary data.</text>
</comment>
<feature type="transmembrane region" description="Helical" evidence="7">
    <location>
        <begin position="179"/>
        <end position="198"/>
    </location>
</feature>
<evidence type="ECO:0000256" key="6">
    <source>
        <dbReference type="ARBA" id="ARBA00023136"/>
    </source>
</evidence>
<dbReference type="GO" id="GO:0005886">
    <property type="term" value="C:plasma membrane"/>
    <property type="evidence" value="ECO:0007669"/>
    <property type="project" value="UniProtKB-SubCell"/>
</dbReference>
<evidence type="ECO:0000313" key="10">
    <source>
        <dbReference type="Proteomes" id="UP000242733"/>
    </source>
</evidence>
<evidence type="ECO:0000313" key="9">
    <source>
        <dbReference type="EMBL" id="PIE20898.1"/>
    </source>
</evidence>
<comment type="subcellular location">
    <subcellularLocation>
        <location evidence="7">Cell inner membrane</location>
        <topology evidence="7">Multi-pass membrane protein</topology>
    </subcellularLocation>
    <subcellularLocation>
        <location evidence="1">Cell membrane</location>
        <topology evidence="1">Multi-pass membrane protein</topology>
    </subcellularLocation>
</comment>
<evidence type="ECO:0000259" key="8">
    <source>
        <dbReference type="Pfam" id="PF04290"/>
    </source>
</evidence>
<evidence type="ECO:0000256" key="2">
    <source>
        <dbReference type="ARBA" id="ARBA00022448"/>
    </source>
</evidence>
<feature type="transmembrane region" description="Helical" evidence="7">
    <location>
        <begin position="21"/>
        <end position="38"/>
    </location>
</feature>
<feature type="transmembrane region" description="Helical" evidence="7">
    <location>
        <begin position="290"/>
        <end position="311"/>
    </location>
</feature>
<dbReference type="Pfam" id="PF04290">
    <property type="entry name" value="DctQ"/>
    <property type="match status" value="1"/>
</dbReference>
<keyword evidence="4 7" id="KW-0812">Transmembrane</keyword>
<feature type="transmembrane region" description="Helical" evidence="7">
    <location>
        <begin position="156"/>
        <end position="172"/>
    </location>
</feature>